<dbReference type="EMBL" id="RCMK01000310">
    <property type="protein sequence ID" value="KAG2937290.1"/>
    <property type="molecule type" value="Genomic_DNA"/>
</dbReference>
<gene>
    <name evidence="2" type="ORF">PC117_g11756</name>
</gene>
<comment type="caution">
    <text evidence="2">The sequence shown here is derived from an EMBL/GenBank/DDBJ whole genome shotgun (WGS) entry which is preliminary data.</text>
</comment>
<dbReference type="Proteomes" id="UP000736787">
    <property type="component" value="Unassembled WGS sequence"/>
</dbReference>
<evidence type="ECO:0000313" key="2">
    <source>
        <dbReference type="EMBL" id="KAG2937290.1"/>
    </source>
</evidence>
<name>A0A8T1DBD0_9STRA</name>
<accession>A0A8T1DBD0</accession>
<dbReference type="PANTHER" id="PTHR13510:SF44">
    <property type="entry name" value="RABENOSYN-5"/>
    <property type="match status" value="1"/>
</dbReference>
<evidence type="ECO:0000313" key="3">
    <source>
        <dbReference type="Proteomes" id="UP000736787"/>
    </source>
</evidence>
<sequence length="92" mass="10775">MAKDRFVQNLFPDLDLSVADKAELQALVTTFIEEHLPNYREYCANKTRQVDTNRWKLFKTKDNVRLHSERDSKDKNSSKKEGHEVANMPVSH</sequence>
<feature type="region of interest" description="Disordered" evidence="1">
    <location>
        <begin position="66"/>
        <end position="92"/>
    </location>
</feature>
<organism evidence="2 3">
    <name type="scientific">Phytophthora cactorum</name>
    <dbReference type="NCBI Taxonomy" id="29920"/>
    <lineage>
        <taxon>Eukaryota</taxon>
        <taxon>Sar</taxon>
        <taxon>Stramenopiles</taxon>
        <taxon>Oomycota</taxon>
        <taxon>Peronosporomycetes</taxon>
        <taxon>Peronosporales</taxon>
        <taxon>Peronosporaceae</taxon>
        <taxon>Phytophthora</taxon>
    </lineage>
</organism>
<dbReference type="AlphaFoldDB" id="A0A8T1DBD0"/>
<dbReference type="PANTHER" id="PTHR13510">
    <property type="entry name" value="FYVE-FINGER-CONTAINING RAB5 EFFECTOR PROTEIN RABENOSYN-5-RELATED"/>
    <property type="match status" value="1"/>
</dbReference>
<reference evidence="2" key="1">
    <citation type="submission" date="2018-10" db="EMBL/GenBank/DDBJ databases">
        <title>Effector identification in a new, highly contiguous assembly of the strawberry crown rot pathogen Phytophthora cactorum.</title>
        <authorList>
            <person name="Armitage A.D."/>
            <person name="Nellist C.F."/>
            <person name="Bates H."/>
            <person name="Vickerstaff R.J."/>
            <person name="Harrison R.J."/>
        </authorList>
    </citation>
    <scope>NUCLEOTIDE SEQUENCE</scope>
    <source>
        <strain evidence="2">4040</strain>
    </source>
</reference>
<proteinExistence type="predicted"/>
<protein>
    <submittedName>
        <fullName evidence="2">Uncharacterized protein</fullName>
    </submittedName>
</protein>
<feature type="compositionally biased region" description="Basic and acidic residues" evidence="1">
    <location>
        <begin position="66"/>
        <end position="84"/>
    </location>
</feature>
<dbReference type="InterPro" id="IPR052727">
    <property type="entry name" value="Rab4/Rab5_effector"/>
</dbReference>
<evidence type="ECO:0000256" key="1">
    <source>
        <dbReference type="SAM" id="MobiDB-lite"/>
    </source>
</evidence>